<evidence type="ECO:0000256" key="1">
    <source>
        <dbReference type="ARBA" id="ARBA00005534"/>
    </source>
</evidence>
<dbReference type="KEGG" id="plei:Q9312_07315"/>
<dbReference type="Proteomes" id="UP001239782">
    <property type="component" value="Chromosome"/>
</dbReference>
<dbReference type="EMBL" id="CP133548">
    <property type="protein sequence ID" value="WMS88716.1"/>
    <property type="molecule type" value="Genomic_DNA"/>
</dbReference>
<name>A0AA51RVU5_9GAMM</name>
<dbReference type="PIRSF" id="PIRSF004681">
    <property type="entry name" value="UCP004681"/>
    <property type="match status" value="1"/>
</dbReference>
<keyword evidence="3" id="KW-1185">Reference proteome</keyword>
<protein>
    <submittedName>
        <fullName evidence="2">Secondary thiamine-phosphate synthase enzyme YjbQ</fullName>
    </submittedName>
</protein>
<dbReference type="Gene3D" id="2.60.120.460">
    <property type="entry name" value="YjbQ-like"/>
    <property type="match status" value="1"/>
</dbReference>
<dbReference type="PANTHER" id="PTHR30615">
    <property type="entry name" value="UNCHARACTERIZED PROTEIN YJBQ-RELATED"/>
    <property type="match status" value="1"/>
</dbReference>
<accession>A0AA51RVU5</accession>
<evidence type="ECO:0000313" key="3">
    <source>
        <dbReference type="Proteomes" id="UP001239782"/>
    </source>
</evidence>
<dbReference type="AlphaFoldDB" id="A0AA51RVU5"/>
<reference evidence="2 3" key="1">
    <citation type="submission" date="2023-08" db="EMBL/GenBank/DDBJ databases">
        <title>Pleionea litopenaei sp. nov., isolated from stomach of juvenile Litopenaeus vannamei.</title>
        <authorList>
            <person name="Rho A.M."/>
            <person name="Hwang C.Y."/>
        </authorList>
    </citation>
    <scope>NUCLEOTIDE SEQUENCE [LARGE SCALE GENOMIC DNA]</scope>
    <source>
        <strain evidence="2 3">HL-JVS1</strain>
    </source>
</reference>
<dbReference type="RefSeq" id="WP_309203936.1">
    <property type="nucleotide sequence ID" value="NZ_CP133548.1"/>
</dbReference>
<proteinExistence type="inferred from homology"/>
<comment type="similarity">
    <text evidence="1">Belongs to the UPF0047 family.</text>
</comment>
<sequence>MTQWIDVTTHGQGLYEITRTLTNLINENSVQEGLCTLFVCHTSCSLTIQENADPSAQADLERWLNRLVPENDALYTHTCEGPDDMPAHIKAALTATTLSIPIHQGRLVLGTWQGVFLWEHRHASHRRRAAVSIISE</sequence>
<dbReference type="NCBIfam" id="TIGR00149">
    <property type="entry name" value="TIGR00149_YjbQ"/>
    <property type="match status" value="1"/>
</dbReference>
<dbReference type="InterPro" id="IPR001602">
    <property type="entry name" value="UPF0047_YjbQ-like"/>
</dbReference>
<dbReference type="PANTHER" id="PTHR30615:SF8">
    <property type="entry name" value="UPF0047 PROTEIN C4A8.02C"/>
    <property type="match status" value="1"/>
</dbReference>
<organism evidence="2 3">
    <name type="scientific">Pleionea litopenaei</name>
    <dbReference type="NCBI Taxonomy" id="3070815"/>
    <lineage>
        <taxon>Bacteria</taxon>
        <taxon>Pseudomonadati</taxon>
        <taxon>Pseudomonadota</taxon>
        <taxon>Gammaproteobacteria</taxon>
        <taxon>Oceanospirillales</taxon>
        <taxon>Pleioneaceae</taxon>
        <taxon>Pleionea</taxon>
    </lineage>
</organism>
<evidence type="ECO:0000313" key="2">
    <source>
        <dbReference type="EMBL" id="WMS88716.1"/>
    </source>
</evidence>
<dbReference type="SUPFAM" id="SSF111038">
    <property type="entry name" value="YjbQ-like"/>
    <property type="match status" value="1"/>
</dbReference>
<gene>
    <name evidence="2" type="ORF">Q9312_07315</name>
</gene>
<dbReference type="Pfam" id="PF01894">
    <property type="entry name" value="YjbQ"/>
    <property type="match status" value="1"/>
</dbReference>
<dbReference type="InterPro" id="IPR035917">
    <property type="entry name" value="YjbQ-like_sf"/>
</dbReference>